<protein>
    <recommendedName>
        <fullName evidence="5">Transglutaminase-like domain-containing protein</fullName>
    </recommendedName>
</protein>
<dbReference type="GO" id="GO:0005634">
    <property type="term" value="C:nucleus"/>
    <property type="evidence" value="ECO:0007669"/>
    <property type="project" value="TreeGrafter"/>
</dbReference>
<dbReference type="PANTHER" id="PTHR12143:SF19">
    <property type="entry name" value="PEPTIDE-N(4)-(N-ACETYL-BETA-GLUCOSAMINYL)ASPARAGINE AMIDASE"/>
    <property type="match status" value="1"/>
</dbReference>
<keyword evidence="2" id="KW-0479">Metal-binding</keyword>
<dbReference type="InParanoid" id="A0A165GCZ2"/>
<dbReference type="InterPro" id="IPR038765">
    <property type="entry name" value="Papain-like_cys_pep_sf"/>
</dbReference>
<gene>
    <name evidence="6" type="ORF">CALCODRAFT_495562</name>
</gene>
<dbReference type="GO" id="GO:0000224">
    <property type="term" value="F:peptide-N4-(N-acetyl-beta-glucosaminyl)asparagine amidase activity"/>
    <property type="evidence" value="ECO:0007669"/>
    <property type="project" value="TreeGrafter"/>
</dbReference>
<dbReference type="SUPFAM" id="SSF54001">
    <property type="entry name" value="Cysteine proteinases"/>
    <property type="match status" value="1"/>
</dbReference>
<comment type="similarity">
    <text evidence="1">Belongs to the transglutaminase-like superfamily. PNGase family.</text>
</comment>
<dbReference type="GO" id="GO:0005829">
    <property type="term" value="C:cytosol"/>
    <property type="evidence" value="ECO:0007669"/>
    <property type="project" value="TreeGrafter"/>
</dbReference>
<keyword evidence="7" id="KW-1185">Reference proteome</keyword>
<evidence type="ECO:0000256" key="1">
    <source>
        <dbReference type="ARBA" id="ARBA00009390"/>
    </source>
</evidence>
<dbReference type="Gene3D" id="2.20.25.10">
    <property type="match status" value="1"/>
</dbReference>
<dbReference type="GO" id="GO:0006516">
    <property type="term" value="P:glycoprotein catabolic process"/>
    <property type="evidence" value="ECO:0007669"/>
    <property type="project" value="TreeGrafter"/>
</dbReference>
<dbReference type="FunCoup" id="A0A165GCZ2">
    <property type="interactions" value="100"/>
</dbReference>
<evidence type="ECO:0000313" key="6">
    <source>
        <dbReference type="EMBL" id="KZT57911.1"/>
    </source>
</evidence>
<sequence length="374" mass="42562">MDDIVTRLSNMAIAHYQRAGHQPRRPTEEDIVRVRTLVAQALTPFSSNATATPTPTIPATAPSLEFRQFESLAWGLNRNMDVYEGHELLDKAMDEIPFQEIHEKAEQLSTSSSANPSALSFEDALAEALVQWYKHDYMRWVNSLPCPLCSGPTTAVGGAAPTPEERAGQANQVELHQCQNPSCGGVRRFPRYNDPAMLMKTREGRCGEWANLFTLFLRAVGLRTRYVWNREDHIWNEYFSPREKRWIHIDSCEAARDQPTLYEKGWGKKMSYIFAFSVEGARDVSRAYTLDWPAMESRRNWVRRDEIERIMRSVTSLRRAHLPAQQRAELEAEDVAEDASLTVGPHVELVPEMPRQSGSVDWTQARGEAGDLQD</sequence>
<organism evidence="6 7">
    <name type="scientific">Calocera cornea HHB12733</name>
    <dbReference type="NCBI Taxonomy" id="1353952"/>
    <lineage>
        <taxon>Eukaryota</taxon>
        <taxon>Fungi</taxon>
        <taxon>Dikarya</taxon>
        <taxon>Basidiomycota</taxon>
        <taxon>Agaricomycotina</taxon>
        <taxon>Dacrymycetes</taxon>
        <taxon>Dacrymycetales</taxon>
        <taxon>Dacrymycetaceae</taxon>
        <taxon>Calocera</taxon>
    </lineage>
</organism>
<dbReference type="GO" id="GO:0046872">
    <property type="term" value="F:metal ion binding"/>
    <property type="evidence" value="ECO:0007669"/>
    <property type="project" value="UniProtKB-KW"/>
</dbReference>
<evidence type="ECO:0000259" key="5">
    <source>
        <dbReference type="SMART" id="SM00460"/>
    </source>
</evidence>
<dbReference type="STRING" id="1353952.A0A165GCZ2"/>
<dbReference type="OrthoDB" id="409136at2759"/>
<keyword evidence="3" id="KW-0862">Zinc</keyword>
<feature type="domain" description="Transglutaminase-like" evidence="5">
    <location>
        <begin position="198"/>
        <end position="253"/>
    </location>
</feature>
<evidence type="ECO:0000256" key="2">
    <source>
        <dbReference type="ARBA" id="ARBA00022723"/>
    </source>
</evidence>
<dbReference type="Gene3D" id="3.10.620.30">
    <property type="match status" value="1"/>
</dbReference>
<dbReference type="Proteomes" id="UP000076842">
    <property type="component" value="Unassembled WGS sequence"/>
</dbReference>
<proteinExistence type="inferred from homology"/>
<dbReference type="EMBL" id="KV423957">
    <property type="protein sequence ID" value="KZT57911.1"/>
    <property type="molecule type" value="Genomic_DNA"/>
</dbReference>
<dbReference type="AlphaFoldDB" id="A0A165GCZ2"/>
<feature type="region of interest" description="Disordered" evidence="4">
    <location>
        <begin position="352"/>
        <end position="374"/>
    </location>
</feature>
<accession>A0A165GCZ2</accession>
<evidence type="ECO:0000313" key="7">
    <source>
        <dbReference type="Proteomes" id="UP000076842"/>
    </source>
</evidence>
<dbReference type="PANTHER" id="PTHR12143">
    <property type="entry name" value="PEPTIDE N-GLYCANASE PNGASE -RELATED"/>
    <property type="match status" value="1"/>
</dbReference>
<name>A0A165GCZ2_9BASI</name>
<dbReference type="InterPro" id="IPR002931">
    <property type="entry name" value="Transglutaminase-like"/>
</dbReference>
<dbReference type="SMART" id="SM00460">
    <property type="entry name" value="TGc"/>
    <property type="match status" value="1"/>
</dbReference>
<dbReference type="InterPro" id="IPR050883">
    <property type="entry name" value="PNGase"/>
</dbReference>
<reference evidence="6 7" key="1">
    <citation type="journal article" date="2016" name="Mol. Biol. Evol.">
        <title>Comparative Genomics of Early-Diverging Mushroom-Forming Fungi Provides Insights into the Origins of Lignocellulose Decay Capabilities.</title>
        <authorList>
            <person name="Nagy L.G."/>
            <person name="Riley R."/>
            <person name="Tritt A."/>
            <person name="Adam C."/>
            <person name="Daum C."/>
            <person name="Floudas D."/>
            <person name="Sun H."/>
            <person name="Yadav J.S."/>
            <person name="Pangilinan J."/>
            <person name="Larsson K.H."/>
            <person name="Matsuura K."/>
            <person name="Barry K."/>
            <person name="Labutti K."/>
            <person name="Kuo R."/>
            <person name="Ohm R.A."/>
            <person name="Bhattacharya S.S."/>
            <person name="Shirouzu T."/>
            <person name="Yoshinaga Y."/>
            <person name="Martin F.M."/>
            <person name="Grigoriev I.V."/>
            <person name="Hibbett D.S."/>
        </authorList>
    </citation>
    <scope>NUCLEOTIDE SEQUENCE [LARGE SCALE GENOMIC DNA]</scope>
    <source>
        <strain evidence="6 7">HHB12733</strain>
    </source>
</reference>
<dbReference type="Pfam" id="PF01841">
    <property type="entry name" value="Transglut_core"/>
    <property type="match status" value="1"/>
</dbReference>
<evidence type="ECO:0000256" key="4">
    <source>
        <dbReference type="SAM" id="MobiDB-lite"/>
    </source>
</evidence>
<evidence type="ECO:0000256" key="3">
    <source>
        <dbReference type="ARBA" id="ARBA00022833"/>
    </source>
</evidence>